<evidence type="ECO:0000256" key="1">
    <source>
        <dbReference type="SAM" id="MobiDB-lite"/>
    </source>
</evidence>
<dbReference type="RefSeq" id="WP_103932543.1">
    <property type="nucleotide sequence ID" value="NZ_FNVA01000002.1"/>
</dbReference>
<sequence>MQARRLMTALVMALLVSGVFTFWLSRKFAKPHEAVTPKLLYMATAKALDAGEVLTASDLTTVDWPMGTPLEGAHTNAKDLIGRSLLFPLPAGQPLLDQQMSAPGAGIGLSAKIPDGMRALSLRSDDVVGVAGFLLPGTRVDVLVTLHPAGSIDPVTQVVLQDVQVLTAGQNTTPDGTGKAVSASVVTLMVTPDQAQKVVLATAEGSVHFILRNGNDHEMSAEVKPGAPKPERREPVRVAPRPVQAAVIARQPYVVQTVNGSTTTTEKFQ</sequence>
<gene>
    <name evidence="3" type="ORF">SAMN05421819_1637</name>
</gene>
<dbReference type="CDD" id="cd11614">
    <property type="entry name" value="SAF_CpaB_FlgA_like"/>
    <property type="match status" value="1"/>
</dbReference>
<dbReference type="InterPro" id="IPR017592">
    <property type="entry name" value="Pilus_assmbl_Flp-typ_CpaB"/>
</dbReference>
<reference evidence="3 4" key="1">
    <citation type="submission" date="2016-10" db="EMBL/GenBank/DDBJ databases">
        <authorList>
            <person name="de Groot N.N."/>
        </authorList>
    </citation>
    <scope>NUCLEOTIDE SEQUENCE [LARGE SCALE GENOMIC DNA]</scope>
    <source>
        <strain evidence="3 4">DSM 22489</strain>
    </source>
</reference>
<protein>
    <submittedName>
        <fullName evidence="3">Pilus assembly protein CpaB</fullName>
    </submittedName>
</protein>
<name>A0A1H5WMN9_9BACT</name>
<organism evidence="3 4">
    <name type="scientific">Bryocella elongata</name>
    <dbReference type="NCBI Taxonomy" id="863522"/>
    <lineage>
        <taxon>Bacteria</taxon>
        <taxon>Pseudomonadati</taxon>
        <taxon>Acidobacteriota</taxon>
        <taxon>Terriglobia</taxon>
        <taxon>Terriglobales</taxon>
        <taxon>Acidobacteriaceae</taxon>
        <taxon>Bryocella</taxon>
    </lineage>
</organism>
<dbReference type="Proteomes" id="UP000236728">
    <property type="component" value="Unassembled WGS sequence"/>
</dbReference>
<evidence type="ECO:0000313" key="4">
    <source>
        <dbReference type="Proteomes" id="UP000236728"/>
    </source>
</evidence>
<dbReference type="EMBL" id="FNVA01000002">
    <property type="protein sequence ID" value="SEG00237.1"/>
    <property type="molecule type" value="Genomic_DNA"/>
</dbReference>
<evidence type="ECO:0000313" key="3">
    <source>
        <dbReference type="EMBL" id="SEG00237.1"/>
    </source>
</evidence>
<feature type="domain" description="SAF" evidence="2">
    <location>
        <begin position="39"/>
        <end position="101"/>
    </location>
</feature>
<dbReference type="NCBIfam" id="TIGR03177">
    <property type="entry name" value="pilus_cpaB"/>
    <property type="match status" value="1"/>
</dbReference>
<proteinExistence type="predicted"/>
<accession>A0A1H5WMN9</accession>
<dbReference type="SMART" id="SM00858">
    <property type="entry name" value="SAF"/>
    <property type="match status" value="1"/>
</dbReference>
<dbReference type="AlphaFoldDB" id="A0A1H5WMN9"/>
<dbReference type="Pfam" id="PF08666">
    <property type="entry name" value="SAF"/>
    <property type="match status" value="1"/>
</dbReference>
<feature type="region of interest" description="Disordered" evidence="1">
    <location>
        <begin position="218"/>
        <end position="238"/>
    </location>
</feature>
<dbReference type="InterPro" id="IPR031571">
    <property type="entry name" value="RcpC_dom"/>
</dbReference>
<evidence type="ECO:0000259" key="2">
    <source>
        <dbReference type="SMART" id="SM00858"/>
    </source>
</evidence>
<keyword evidence="4" id="KW-1185">Reference proteome</keyword>
<dbReference type="OrthoDB" id="163768at2"/>
<dbReference type="Pfam" id="PF16976">
    <property type="entry name" value="RcpC"/>
    <property type="match status" value="1"/>
</dbReference>
<dbReference type="InterPro" id="IPR013974">
    <property type="entry name" value="SAF"/>
</dbReference>